<feature type="domain" description="Helicase/UvrB N-terminal" evidence="4">
    <location>
        <begin position="193"/>
        <end position="270"/>
    </location>
</feature>
<gene>
    <name evidence="6" type="ORF">METZ01_LOCUS180964</name>
</gene>
<dbReference type="InterPro" id="IPR006935">
    <property type="entry name" value="Helicase/UvrB_N"/>
</dbReference>
<organism evidence="6">
    <name type="scientific">marine metagenome</name>
    <dbReference type="NCBI Taxonomy" id="408172"/>
    <lineage>
        <taxon>unclassified sequences</taxon>
        <taxon>metagenomes</taxon>
        <taxon>ecological metagenomes</taxon>
    </lineage>
</organism>
<feature type="domain" description="Primosomal protein N' 3' DNA-binding" evidence="5">
    <location>
        <begin position="4"/>
        <end position="100"/>
    </location>
</feature>
<sequence>MYVEIAFPISSYKIFTYKVPLKLRDQIRVGLRVKAPFNKRKLTGIVVEVSNSNKYKGKTYFIDDIVDDDIRLNKNLFLLLKWVSKYYISPLGKVLQVALPKTLTSNYKPKKIIEISYRKNENKILKNSPAQHKALNFIREQKNPVLIGALKEIISNPSSVCKALLKKDLIYINEKIVEPDIDAYTVPPIKKNINFTKEQKIVLKDLRFAVASNKFTPFLLHGVTSSGKTEIYIDIVRDNLKKGKSAIILLPEIVLTPQIAGRFRAEFGDTVGIWHSKLNNSM</sequence>
<evidence type="ECO:0000256" key="2">
    <source>
        <dbReference type="ARBA" id="ARBA00022840"/>
    </source>
</evidence>
<proteinExistence type="predicted"/>
<dbReference type="GO" id="GO:0043138">
    <property type="term" value="F:3'-5' DNA helicase activity"/>
    <property type="evidence" value="ECO:0007669"/>
    <property type="project" value="TreeGrafter"/>
</dbReference>
<evidence type="ECO:0000259" key="4">
    <source>
        <dbReference type="Pfam" id="PF04851"/>
    </source>
</evidence>
<dbReference type="GO" id="GO:0006310">
    <property type="term" value="P:DNA recombination"/>
    <property type="evidence" value="ECO:0007669"/>
    <property type="project" value="TreeGrafter"/>
</dbReference>
<name>A0A382CPQ0_9ZZZZ</name>
<evidence type="ECO:0000256" key="3">
    <source>
        <dbReference type="ARBA" id="ARBA00023125"/>
    </source>
</evidence>
<dbReference type="GO" id="GO:0006270">
    <property type="term" value="P:DNA replication initiation"/>
    <property type="evidence" value="ECO:0007669"/>
    <property type="project" value="TreeGrafter"/>
</dbReference>
<dbReference type="Gene3D" id="3.40.50.300">
    <property type="entry name" value="P-loop containing nucleotide triphosphate hydrolases"/>
    <property type="match status" value="1"/>
</dbReference>
<dbReference type="Pfam" id="PF04851">
    <property type="entry name" value="ResIII"/>
    <property type="match status" value="1"/>
</dbReference>
<evidence type="ECO:0000313" key="6">
    <source>
        <dbReference type="EMBL" id="SVB28110.1"/>
    </source>
</evidence>
<keyword evidence="3" id="KW-0238">DNA-binding</keyword>
<protein>
    <recommendedName>
        <fullName evidence="7">Helicase ATP-binding domain-containing protein</fullName>
    </recommendedName>
</protein>
<dbReference type="InterPro" id="IPR042115">
    <property type="entry name" value="PriA_3primeBD_sf"/>
</dbReference>
<dbReference type="InterPro" id="IPR027417">
    <property type="entry name" value="P-loop_NTPase"/>
</dbReference>
<dbReference type="PANTHER" id="PTHR30580:SF0">
    <property type="entry name" value="PRIMOSOMAL PROTEIN N"/>
    <property type="match status" value="1"/>
</dbReference>
<dbReference type="AlphaFoldDB" id="A0A382CPQ0"/>
<evidence type="ECO:0008006" key="7">
    <source>
        <dbReference type="Google" id="ProtNLM"/>
    </source>
</evidence>
<dbReference type="SUPFAM" id="SSF52540">
    <property type="entry name" value="P-loop containing nucleoside triphosphate hydrolases"/>
    <property type="match status" value="1"/>
</dbReference>
<accession>A0A382CPQ0</accession>
<dbReference type="Gene3D" id="3.40.1440.60">
    <property type="entry name" value="PriA, 3(prime) DNA-binding domain"/>
    <property type="match status" value="1"/>
</dbReference>
<evidence type="ECO:0000259" key="5">
    <source>
        <dbReference type="Pfam" id="PF17764"/>
    </source>
</evidence>
<dbReference type="GO" id="GO:0006302">
    <property type="term" value="P:double-strand break repair"/>
    <property type="evidence" value="ECO:0007669"/>
    <property type="project" value="TreeGrafter"/>
</dbReference>
<dbReference type="EMBL" id="UINC01035543">
    <property type="protein sequence ID" value="SVB28110.1"/>
    <property type="molecule type" value="Genomic_DNA"/>
</dbReference>
<dbReference type="GO" id="GO:0016787">
    <property type="term" value="F:hydrolase activity"/>
    <property type="evidence" value="ECO:0007669"/>
    <property type="project" value="InterPro"/>
</dbReference>
<dbReference type="InterPro" id="IPR041222">
    <property type="entry name" value="PriA_3primeBD"/>
</dbReference>
<reference evidence="6" key="1">
    <citation type="submission" date="2018-05" db="EMBL/GenBank/DDBJ databases">
        <authorList>
            <person name="Lanie J.A."/>
            <person name="Ng W.-L."/>
            <person name="Kazmierczak K.M."/>
            <person name="Andrzejewski T.M."/>
            <person name="Davidsen T.M."/>
            <person name="Wayne K.J."/>
            <person name="Tettelin H."/>
            <person name="Glass J.I."/>
            <person name="Rusch D."/>
            <person name="Podicherti R."/>
            <person name="Tsui H.-C.T."/>
            <person name="Winkler M.E."/>
        </authorList>
    </citation>
    <scope>NUCLEOTIDE SEQUENCE</scope>
</reference>
<evidence type="ECO:0000256" key="1">
    <source>
        <dbReference type="ARBA" id="ARBA00022741"/>
    </source>
</evidence>
<feature type="non-terminal residue" evidence="6">
    <location>
        <position position="282"/>
    </location>
</feature>
<keyword evidence="2" id="KW-0067">ATP-binding</keyword>
<dbReference type="PANTHER" id="PTHR30580">
    <property type="entry name" value="PRIMOSOMAL PROTEIN N"/>
    <property type="match status" value="1"/>
</dbReference>
<dbReference type="Pfam" id="PF17764">
    <property type="entry name" value="PriA_3primeBD"/>
    <property type="match status" value="1"/>
</dbReference>
<dbReference type="GO" id="GO:0005524">
    <property type="term" value="F:ATP binding"/>
    <property type="evidence" value="ECO:0007669"/>
    <property type="project" value="UniProtKB-KW"/>
</dbReference>
<dbReference type="GO" id="GO:0003677">
    <property type="term" value="F:DNA binding"/>
    <property type="evidence" value="ECO:0007669"/>
    <property type="project" value="UniProtKB-KW"/>
</dbReference>
<keyword evidence="1" id="KW-0547">Nucleotide-binding</keyword>